<protein>
    <recommendedName>
        <fullName evidence="5">PDZ domain-containing protein</fullName>
    </recommendedName>
</protein>
<dbReference type="PANTHER" id="PTHR35514:SF1">
    <property type="entry name" value="THYLAKOID LUMENAL 15.0 KDA PROTEIN 2, CHLOROPLASTIC"/>
    <property type="match status" value="1"/>
</dbReference>
<organism evidence="3 4">
    <name type="scientific">Durusdinium trenchii</name>
    <dbReference type="NCBI Taxonomy" id="1381693"/>
    <lineage>
        <taxon>Eukaryota</taxon>
        <taxon>Sar</taxon>
        <taxon>Alveolata</taxon>
        <taxon>Dinophyceae</taxon>
        <taxon>Suessiales</taxon>
        <taxon>Symbiodiniaceae</taxon>
        <taxon>Durusdinium</taxon>
    </lineage>
</organism>
<dbReference type="EMBL" id="CAXAMN010021696">
    <property type="protein sequence ID" value="CAK9062473.1"/>
    <property type="molecule type" value="Genomic_DNA"/>
</dbReference>
<evidence type="ECO:0000313" key="4">
    <source>
        <dbReference type="Proteomes" id="UP001642484"/>
    </source>
</evidence>
<evidence type="ECO:0000256" key="2">
    <source>
        <dbReference type="SAM" id="MobiDB-lite"/>
    </source>
</evidence>
<feature type="compositionally biased region" description="Polar residues" evidence="2">
    <location>
        <begin position="428"/>
        <end position="440"/>
    </location>
</feature>
<dbReference type="Proteomes" id="UP001642484">
    <property type="component" value="Unassembled WGS sequence"/>
</dbReference>
<keyword evidence="1" id="KW-0175">Coiled coil</keyword>
<name>A0ABP0NFC5_9DINO</name>
<evidence type="ECO:0000256" key="1">
    <source>
        <dbReference type="SAM" id="Coils"/>
    </source>
</evidence>
<feature type="coiled-coil region" evidence="1">
    <location>
        <begin position="373"/>
        <end position="407"/>
    </location>
</feature>
<reference evidence="3 4" key="1">
    <citation type="submission" date="2024-02" db="EMBL/GenBank/DDBJ databases">
        <authorList>
            <person name="Chen Y."/>
            <person name="Shah S."/>
            <person name="Dougan E. K."/>
            <person name="Thang M."/>
            <person name="Chan C."/>
        </authorList>
    </citation>
    <scope>NUCLEOTIDE SEQUENCE [LARGE SCALE GENOMIC DNA]</scope>
</reference>
<feature type="region of interest" description="Disordered" evidence="2">
    <location>
        <begin position="422"/>
        <end position="449"/>
    </location>
</feature>
<feature type="compositionally biased region" description="Acidic residues" evidence="2">
    <location>
        <begin position="647"/>
        <end position="656"/>
    </location>
</feature>
<proteinExistence type="predicted"/>
<dbReference type="SUPFAM" id="SSF50156">
    <property type="entry name" value="PDZ domain-like"/>
    <property type="match status" value="1"/>
</dbReference>
<dbReference type="PANTHER" id="PTHR35514">
    <property type="entry name" value="THYLAKOID LUMENAL 15.0 KDA PROTEIN 2, CHLOROPLASTIC"/>
    <property type="match status" value="1"/>
</dbReference>
<evidence type="ECO:0008006" key="5">
    <source>
        <dbReference type="Google" id="ProtNLM"/>
    </source>
</evidence>
<evidence type="ECO:0000313" key="3">
    <source>
        <dbReference type="EMBL" id="CAK9062473.1"/>
    </source>
</evidence>
<dbReference type="InterPro" id="IPR036034">
    <property type="entry name" value="PDZ_sf"/>
</dbReference>
<gene>
    <name evidence="3" type="ORF">CCMP2556_LOCUS30719</name>
</gene>
<comment type="caution">
    <text evidence="3">The sequence shown here is derived from an EMBL/GenBank/DDBJ whole genome shotgun (WGS) entry which is preliminary data.</text>
</comment>
<accession>A0ABP0NFC5</accession>
<sequence length="656" mass="71605">MAKRRIRPTSQEEDGECMELVMGEQALRASLAFKGRVETGILTPSQERELAADIAEIEKTAQVRLRVLTQTFPNTPGLAIKDYWKPDARTVIYVHDTGGLGETAVVNFNAGQEVELMRPVSSQSVERSGDVQNTYGNKYYIKEPLQKRWRWATEPSRRLMSGQPTSAHVEVVSGKSLTLLYTYHLCPVGAELIVVRVAIGNQERLNRVPDQSTLAHVSGTSASLSLDARQDVHICDEMDHIVHGFQCMADTSDSVQKANELSRIVGRFGTLRNGVNGASMLIASPPPGLEPDLGAAAFRAEVTATEVRPMTVEALEQKLKGLGQNASREAILEAIRELVLSEVEFKVHEKSEEMLIKGKQVVAQMQHRHREKTQQLHEEIDRCQKKQQELESENGRLKQTLQELASQFTLIGNTYLNGLNGKEMASPDSVSTADADTEPTQALPLTPKPYGERVDGLPEVPNFPFTPVPVAGCSPPAISIAESLGPRTPQRTPVSLLQSLTPSAAVPPSPFTVNGFASPGLVAGCGIFSFTLRKADGTDLGLNVSHNMEDRCLCVESIREGGAIEAWNRQCGLGTPFAEKAVFHGDKIISVNHVCYDPNAMLQECRDKQLLKLTIARGNVPLPAPPQELRAEASEFVPGSATKEEEKENEDGPAGC</sequence>
<feature type="region of interest" description="Disordered" evidence="2">
    <location>
        <begin position="622"/>
        <end position="656"/>
    </location>
</feature>
<keyword evidence="4" id="KW-1185">Reference proteome</keyword>